<accession>A0A923HEC4</accession>
<dbReference type="PANTHER" id="PTHR34387">
    <property type="entry name" value="SLR1258 PROTEIN"/>
    <property type="match status" value="1"/>
</dbReference>
<reference evidence="1" key="1">
    <citation type="submission" date="2020-08" db="EMBL/GenBank/DDBJ databases">
        <title>Novel species isolated from subtropical streams in China.</title>
        <authorList>
            <person name="Lu H."/>
        </authorList>
    </citation>
    <scope>NUCLEOTIDE SEQUENCE</scope>
    <source>
        <strain evidence="1">KACC 12607</strain>
    </source>
</reference>
<dbReference type="Pfam" id="PF04402">
    <property type="entry name" value="SIMPL"/>
    <property type="match status" value="1"/>
</dbReference>
<dbReference type="EMBL" id="JACOFV010000003">
    <property type="protein sequence ID" value="MBC3861505.1"/>
    <property type="molecule type" value="Genomic_DNA"/>
</dbReference>
<dbReference type="Gene3D" id="3.30.110.170">
    <property type="entry name" value="Protein of unknown function (DUF541), domain 1"/>
    <property type="match status" value="1"/>
</dbReference>
<dbReference type="InterPro" id="IPR007497">
    <property type="entry name" value="SIMPL/DUF541"/>
</dbReference>
<organism evidence="1 2">
    <name type="scientific">Undibacterium jejuense</name>
    <dbReference type="NCBI Taxonomy" id="1344949"/>
    <lineage>
        <taxon>Bacteria</taxon>
        <taxon>Pseudomonadati</taxon>
        <taxon>Pseudomonadota</taxon>
        <taxon>Betaproteobacteria</taxon>
        <taxon>Burkholderiales</taxon>
        <taxon>Oxalobacteraceae</taxon>
        <taxon>Undibacterium</taxon>
    </lineage>
</organism>
<dbReference type="RefSeq" id="WP_186911430.1">
    <property type="nucleotide sequence ID" value="NZ_JACOFV010000003.1"/>
</dbReference>
<keyword evidence="2" id="KW-1185">Reference proteome</keyword>
<dbReference type="Gene3D" id="3.30.70.2970">
    <property type="entry name" value="Protein of unknown function (DUF541), domain 2"/>
    <property type="match status" value="1"/>
</dbReference>
<dbReference type="PANTHER" id="PTHR34387:SF1">
    <property type="entry name" value="PERIPLASMIC IMMUNOGENIC PROTEIN"/>
    <property type="match status" value="1"/>
</dbReference>
<evidence type="ECO:0000313" key="2">
    <source>
        <dbReference type="Proteomes" id="UP000634011"/>
    </source>
</evidence>
<sequence length="233" mass="25438">MLAIVLCFHSSGLASQLPDYPFIHTTGIAYVRVTPDIGEINFDVHVSDADAEKALTVATARMAEIKSVAAQQGTQEEDIVIRDLKKEMKKDAAGANAAEPIYQLSYSVVLKIRDLKNWQAIMSPLLKLSNIDKVEASFDSTVRDKIELDLSIEAVKDAQRKASGLVGSFGKHLGAVTAMSEGKLKNLSTAIGLVNEQSTFLPEVERRQAIGEDLFVIPPLKLQSSVDVIFRIK</sequence>
<dbReference type="GO" id="GO:0006974">
    <property type="term" value="P:DNA damage response"/>
    <property type="evidence" value="ECO:0007669"/>
    <property type="project" value="TreeGrafter"/>
</dbReference>
<dbReference type="InterPro" id="IPR052022">
    <property type="entry name" value="26kDa_periplasmic_antigen"/>
</dbReference>
<evidence type="ECO:0000313" key="1">
    <source>
        <dbReference type="EMBL" id="MBC3861505.1"/>
    </source>
</evidence>
<name>A0A923HEC4_9BURK</name>
<comment type="caution">
    <text evidence="1">The sequence shown here is derived from an EMBL/GenBank/DDBJ whole genome shotgun (WGS) entry which is preliminary data.</text>
</comment>
<gene>
    <name evidence="1" type="ORF">H8K32_05275</name>
</gene>
<protein>
    <submittedName>
        <fullName evidence="1">SIMPL domain-containing protein</fullName>
    </submittedName>
</protein>
<dbReference type="AlphaFoldDB" id="A0A923HEC4"/>
<proteinExistence type="predicted"/>
<dbReference type="Proteomes" id="UP000634011">
    <property type="component" value="Unassembled WGS sequence"/>
</dbReference>